<dbReference type="PANTHER" id="PTHR10309">
    <property type="entry name" value="MANNOSE-6-PHOSPHATE ISOMERASE"/>
    <property type="match status" value="1"/>
</dbReference>
<evidence type="ECO:0000256" key="8">
    <source>
        <dbReference type="ARBA" id="ARBA00023235"/>
    </source>
</evidence>
<dbReference type="PANTHER" id="PTHR10309:SF10">
    <property type="entry name" value="MANNOSE-6-PHOSPHATE ISOMERASE"/>
    <property type="match status" value="1"/>
</dbReference>
<dbReference type="InterPro" id="IPR046457">
    <property type="entry name" value="PMI_typeI_cat"/>
</dbReference>
<dbReference type="GO" id="GO:0005975">
    <property type="term" value="P:carbohydrate metabolic process"/>
    <property type="evidence" value="ECO:0007669"/>
    <property type="project" value="InterPro"/>
</dbReference>
<evidence type="ECO:0000256" key="2">
    <source>
        <dbReference type="ARBA" id="ARBA00001947"/>
    </source>
</evidence>
<evidence type="ECO:0000256" key="7">
    <source>
        <dbReference type="ARBA" id="ARBA00022833"/>
    </source>
</evidence>
<feature type="domain" description="Phosphomannose isomerase type I catalytic" evidence="9">
    <location>
        <begin position="18"/>
        <end position="174"/>
    </location>
</feature>
<evidence type="ECO:0000313" key="10">
    <source>
        <dbReference type="EMBL" id="GKU90305.1"/>
    </source>
</evidence>
<evidence type="ECO:0000256" key="5">
    <source>
        <dbReference type="ARBA" id="ARBA00011956"/>
    </source>
</evidence>
<accession>A0AAV5HUA0</accession>
<evidence type="ECO:0000256" key="3">
    <source>
        <dbReference type="ARBA" id="ARBA00004666"/>
    </source>
</evidence>
<dbReference type="InterPro" id="IPR014710">
    <property type="entry name" value="RmlC-like_jellyroll"/>
</dbReference>
<dbReference type="EMBL" id="BPVZ01000004">
    <property type="protein sequence ID" value="GKU90305.1"/>
    <property type="molecule type" value="Genomic_DNA"/>
</dbReference>
<dbReference type="AlphaFoldDB" id="A0AAV5HUA0"/>
<name>A0AAV5HUA0_9ROSI</name>
<dbReference type="Gene3D" id="2.60.120.10">
    <property type="entry name" value="Jelly Rolls"/>
    <property type="match status" value="1"/>
</dbReference>
<dbReference type="GO" id="GO:0008270">
    <property type="term" value="F:zinc ion binding"/>
    <property type="evidence" value="ECO:0007669"/>
    <property type="project" value="InterPro"/>
</dbReference>
<dbReference type="Pfam" id="PF20511">
    <property type="entry name" value="PMI_typeI_cat"/>
    <property type="match status" value="1"/>
</dbReference>
<evidence type="ECO:0000256" key="4">
    <source>
        <dbReference type="ARBA" id="ARBA00010772"/>
    </source>
</evidence>
<sequence>MDAANLHHNRKPNVNNPLRLRCSLKNYDWGKIGNHSLVAKLFALNSGSAIDSHSPYAEFWIGTHESGPSFVDQGCENQKGIGNGAVPYLDPVPLKSWLSENPHVLGDKVLEKWGPDLPFLFKVLSVQKALSLQAHPDKELARALHKSLPDVYRDENHKPEMALALTEFEALRGFISSKIKSNLHVSLMRREVRKEKRFYNPFLVDLCCPLKMKLLR</sequence>
<dbReference type="InterPro" id="IPR016305">
    <property type="entry name" value="Mannose-6-P_Isomerase"/>
</dbReference>
<comment type="cofactor">
    <cofactor evidence="2">
        <name>Zn(2+)</name>
        <dbReference type="ChEBI" id="CHEBI:29105"/>
    </cofactor>
</comment>
<keyword evidence="11" id="KW-1185">Reference proteome</keyword>
<evidence type="ECO:0000256" key="6">
    <source>
        <dbReference type="ARBA" id="ARBA00022723"/>
    </source>
</evidence>
<dbReference type="NCBIfam" id="TIGR00218">
    <property type="entry name" value="manA"/>
    <property type="match status" value="1"/>
</dbReference>
<proteinExistence type="inferred from homology"/>
<protein>
    <recommendedName>
        <fullName evidence="5">mannose-6-phosphate isomerase</fullName>
        <ecNumber evidence="5">5.3.1.8</ecNumber>
    </recommendedName>
</protein>
<evidence type="ECO:0000256" key="1">
    <source>
        <dbReference type="ARBA" id="ARBA00000757"/>
    </source>
</evidence>
<reference evidence="10 11" key="1">
    <citation type="journal article" date="2021" name="Commun. Biol.">
        <title>The genome of Shorea leprosula (Dipterocarpaceae) highlights the ecological relevance of drought in aseasonal tropical rainforests.</title>
        <authorList>
            <person name="Ng K.K.S."/>
            <person name="Kobayashi M.J."/>
            <person name="Fawcett J.A."/>
            <person name="Hatakeyama M."/>
            <person name="Paape T."/>
            <person name="Ng C.H."/>
            <person name="Ang C.C."/>
            <person name="Tnah L.H."/>
            <person name="Lee C.T."/>
            <person name="Nishiyama T."/>
            <person name="Sese J."/>
            <person name="O'Brien M.J."/>
            <person name="Copetti D."/>
            <person name="Mohd Noor M.I."/>
            <person name="Ong R.C."/>
            <person name="Putra M."/>
            <person name="Sireger I.Z."/>
            <person name="Indrioko S."/>
            <person name="Kosugi Y."/>
            <person name="Izuno A."/>
            <person name="Isagi Y."/>
            <person name="Lee S.L."/>
            <person name="Shimizu K.K."/>
        </authorList>
    </citation>
    <scope>NUCLEOTIDE SEQUENCE [LARGE SCALE GENOMIC DNA]</scope>
    <source>
        <strain evidence="10">214</strain>
    </source>
</reference>
<dbReference type="Proteomes" id="UP001054252">
    <property type="component" value="Unassembled WGS sequence"/>
</dbReference>
<dbReference type="InterPro" id="IPR018050">
    <property type="entry name" value="Pmannose_isomerase-type1_CS"/>
</dbReference>
<dbReference type="GO" id="GO:0005829">
    <property type="term" value="C:cytosol"/>
    <property type="evidence" value="ECO:0007669"/>
    <property type="project" value="TreeGrafter"/>
</dbReference>
<dbReference type="EC" id="5.3.1.8" evidence="5"/>
<comment type="caution">
    <text evidence="10">The sequence shown here is derived from an EMBL/GenBank/DDBJ whole genome shotgun (WGS) entry which is preliminary data.</text>
</comment>
<evidence type="ECO:0000259" key="9">
    <source>
        <dbReference type="Pfam" id="PF20511"/>
    </source>
</evidence>
<dbReference type="GO" id="GO:0009298">
    <property type="term" value="P:GDP-mannose biosynthetic process"/>
    <property type="evidence" value="ECO:0007669"/>
    <property type="project" value="InterPro"/>
</dbReference>
<comment type="catalytic activity">
    <reaction evidence="1">
        <text>D-mannose 6-phosphate = D-fructose 6-phosphate</text>
        <dbReference type="Rhea" id="RHEA:12356"/>
        <dbReference type="ChEBI" id="CHEBI:58735"/>
        <dbReference type="ChEBI" id="CHEBI:61527"/>
        <dbReference type="EC" id="5.3.1.8"/>
    </reaction>
</comment>
<dbReference type="PROSITE" id="PS00965">
    <property type="entry name" value="PMI_I_1"/>
    <property type="match status" value="1"/>
</dbReference>
<organism evidence="10 11">
    <name type="scientific">Rubroshorea leprosula</name>
    <dbReference type="NCBI Taxonomy" id="152421"/>
    <lineage>
        <taxon>Eukaryota</taxon>
        <taxon>Viridiplantae</taxon>
        <taxon>Streptophyta</taxon>
        <taxon>Embryophyta</taxon>
        <taxon>Tracheophyta</taxon>
        <taxon>Spermatophyta</taxon>
        <taxon>Magnoliopsida</taxon>
        <taxon>eudicotyledons</taxon>
        <taxon>Gunneridae</taxon>
        <taxon>Pentapetalae</taxon>
        <taxon>rosids</taxon>
        <taxon>malvids</taxon>
        <taxon>Malvales</taxon>
        <taxon>Dipterocarpaceae</taxon>
        <taxon>Rubroshorea</taxon>
    </lineage>
</organism>
<dbReference type="PRINTS" id="PR00714">
    <property type="entry name" value="MAN6PISMRASE"/>
</dbReference>
<comment type="similarity">
    <text evidence="4">Belongs to the mannose-6-phosphate isomerase type 1 family.</text>
</comment>
<dbReference type="GO" id="GO:0004476">
    <property type="term" value="F:mannose-6-phosphate isomerase activity"/>
    <property type="evidence" value="ECO:0007669"/>
    <property type="project" value="UniProtKB-EC"/>
</dbReference>
<keyword evidence="8" id="KW-0413">Isomerase</keyword>
<comment type="pathway">
    <text evidence="3">Nucleotide-sugar biosynthesis; GDP-alpha-D-mannose biosynthesis; alpha-D-mannose 1-phosphate from D-fructose 6-phosphate: step 1/2.</text>
</comment>
<dbReference type="InterPro" id="IPR011051">
    <property type="entry name" value="RmlC_Cupin_sf"/>
</dbReference>
<keyword evidence="7" id="KW-0862">Zinc</keyword>
<gene>
    <name evidence="10" type="ORF">SLEP1_g4310</name>
</gene>
<dbReference type="InterPro" id="IPR001250">
    <property type="entry name" value="Man6P_Isoase-1"/>
</dbReference>
<dbReference type="SUPFAM" id="SSF51182">
    <property type="entry name" value="RmlC-like cupins"/>
    <property type="match status" value="1"/>
</dbReference>
<keyword evidence="6" id="KW-0479">Metal-binding</keyword>
<evidence type="ECO:0000313" key="11">
    <source>
        <dbReference type="Proteomes" id="UP001054252"/>
    </source>
</evidence>